<comment type="caution">
    <text evidence="1">The sequence shown here is derived from an EMBL/GenBank/DDBJ whole genome shotgun (WGS) entry which is preliminary data.</text>
</comment>
<protein>
    <submittedName>
        <fullName evidence="1">Ribonuclease H-like domain-containing protein</fullName>
    </submittedName>
</protein>
<dbReference type="AlphaFoldDB" id="A0A699IM64"/>
<sequence length="170" mass="19005">MWFKKDDLAFTFGLTAAVLTFGLAILVDDVEFCSAALTNTCPDLVATAVGTKHSFEQDCTSEFDEFAEYEEWAISAKFVDLKWQVAMITLRVKKFMKKTGRNINFNGKQPVGFDKTKAEFYNCHKTGHFARECRAPRNQGNKSADNERRVVPVETPASALVVQDGLGGYD</sequence>
<reference evidence="1" key="1">
    <citation type="journal article" date="2019" name="Sci. Rep.">
        <title>Draft genome of Tanacetum cinerariifolium, the natural source of mosquito coil.</title>
        <authorList>
            <person name="Yamashiro T."/>
            <person name="Shiraishi A."/>
            <person name="Satake H."/>
            <person name="Nakayama K."/>
        </authorList>
    </citation>
    <scope>NUCLEOTIDE SEQUENCE</scope>
</reference>
<name>A0A699IM64_TANCI</name>
<dbReference type="InterPro" id="IPR036875">
    <property type="entry name" value="Znf_CCHC_sf"/>
</dbReference>
<proteinExistence type="predicted"/>
<evidence type="ECO:0000313" key="1">
    <source>
        <dbReference type="EMBL" id="GEZ61329.1"/>
    </source>
</evidence>
<dbReference type="SUPFAM" id="SSF57756">
    <property type="entry name" value="Retrovirus zinc finger-like domains"/>
    <property type="match status" value="1"/>
</dbReference>
<dbReference type="GO" id="GO:0008270">
    <property type="term" value="F:zinc ion binding"/>
    <property type="evidence" value="ECO:0007669"/>
    <property type="project" value="InterPro"/>
</dbReference>
<dbReference type="EMBL" id="BKCJ010300609">
    <property type="protein sequence ID" value="GEZ61329.1"/>
    <property type="molecule type" value="Genomic_DNA"/>
</dbReference>
<accession>A0A699IM64</accession>
<dbReference type="GO" id="GO:0003676">
    <property type="term" value="F:nucleic acid binding"/>
    <property type="evidence" value="ECO:0007669"/>
    <property type="project" value="InterPro"/>
</dbReference>
<organism evidence="1">
    <name type="scientific">Tanacetum cinerariifolium</name>
    <name type="common">Dalmatian daisy</name>
    <name type="synonym">Chrysanthemum cinerariifolium</name>
    <dbReference type="NCBI Taxonomy" id="118510"/>
    <lineage>
        <taxon>Eukaryota</taxon>
        <taxon>Viridiplantae</taxon>
        <taxon>Streptophyta</taxon>
        <taxon>Embryophyta</taxon>
        <taxon>Tracheophyta</taxon>
        <taxon>Spermatophyta</taxon>
        <taxon>Magnoliopsida</taxon>
        <taxon>eudicotyledons</taxon>
        <taxon>Gunneridae</taxon>
        <taxon>Pentapetalae</taxon>
        <taxon>asterids</taxon>
        <taxon>campanulids</taxon>
        <taxon>Asterales</taxon>
        <taxon>Asteraceae</taxon>
        <taxon>Asteroideae</taxon>
        <taxon>Anthemideae</taxon>
        <taxon>Anthemidinae</taxon>
        <taxon>Tanacetum</taxon>
    </lineage>
</organism>
<dbReference type="Gene3D" id="4.10.60.10">
    <property type="entry name" value="Zinc finger, CCHC-type"/>
    <property type="match status" value="1"/>
</dbReference>
<gene>
    <name evidence="1" type="ORF">Tci_533302</name>
</gene>